<accession>B8HJV2</accession>
<dbReference type="InterPro" id="IPR025874">
    <property type="entry name" value="DZR"/>
</dbReference>
<reference evidence="3" key="1">
    <citation type="submission" date="2009-01" db="EMBL/GenBank/DDBJ databases">
        <title>Complete sequence of chromosome Cyanothece sp. PCC 7425.</title>
        <authorList>
            <consortium name="US DOE Joint Genome Institute"/>
            <person name="Lucas S."/>
            <person name="Copeland A."/>
            <person name="Lapidus A."/>
            <person name="Glavina del Rio T."/>
            <person name="Dalin E."/>
            <person name="Tice H."/>
            <person name="Bruce D."/>
            <person name="Goodwin L."/>
            <person name="Pitluck S."/>
            <person name="Sims D."/>
            <person name="Meineke L."/>
            <person name="Brettin T."/>
            <person name="Detter J.C."/>
            <person name="Han C."/>
            <person name="Larimer F."/>
            <person name="Land M."/>
            <person name="Hauser L."/>
            <person name="Kyrpides N."/>
            <person name="Ovchinnikova G."/>
            <person name="Liberton M."/>
            <person name="Stoeckel J."/>
            <person name="Banerjee A."/>
            <person name="Singh A."/>
            <person name="Page L."/>
            <person name="Sato H."/>
            <person name="Zhao L."/>
            <person name="Sherman L."/>
            <person name="Pakrasi H."/>
            <person name="Richardson P."/>
        </authorList>
    </citation>
    <scope>NUCLEOTIDE SEQUENCE</scope>
    <source>
        <strain evidence="3">PCC 7425</strain>
    </source>
</reference>
<feature type="region of interest" description="Disordered" evidence="1">
    <location>
        <begin position="110"/>
        <end position="155"/>
    </location>
</feature>
<feature type="compositionally biased region" description="Polar residues" evidence="1">
    <location>
        <begin position="142"/>
        <end position="155"/>
    </location>
</feature>
<proteinExistence type="predicted"/>
<gene>
    <name evidence="3" type="ordered locus">Cyan7425_2708</name>
</gene>
<dbReference type="OrthoDB" id="9816434at2"/>
<dbReference type="Pfam" id="PF12773">
    <property type="entry name" value="DZR"/>
    <property type="match status" value="1"/>
</dbReference>
<protein>
    <submittedName>
        <fullName evidence="3">FHA domain containing protein</fullName>
    </submittedName>
</protein>
<dbReference type="SUPFAM" id="SSF49879">
    <property type="entry name" value="SMAD/FHA domain"/>
    <property type="match status" value="1"/>
</dbReference>
<dbReference type="AlphaFoldDB" id="B8HJV2"/>
<dbReference type="InterPro" id="IPR000253">
    <property type="entry name" value="FHA_dom"/>
</dbReference>
<dbReference type="SMART" id="SM00240">
    <property type="entry name" value="FHA"/>
    <property type="match status" value="1"/>
</dbReference>
<dbReference type="Pfam" id="PF00498">
    <property type="entry name" value="FHA"/>
    <property type="match status" value="1"/>
</dbReference>
<feature type="compositionally biased region" description="Pro residues" evidence="1">
    <location>
        <begin position="111"/>
        <end position="136"/>
    </location>
</feature>
<dbReference type="EMBL" id="CP001344">
    <property type="protein sequence ID" value="ACL45055.1"/>
    <property type="molecule type" value="Genomic_DNA"/>
</dbReference>
<dbReference type="eggNOG" id="COG1716">
    <property type="taxonomic scope" value="Bacteria"/>
</dbReference>
<dbReference type="Gene3D" id="2.60.200.20">
    <property type="match status" value="1"/>
</dbReference>
<evidence type="ECO:0000259" key="2">
    <source>
        <dbReference type="PROSITE" id="PS50006"/>
    </source>
</evidence>
<dbReference type="STRING" id="395961.Cyan7425_2708"/>
<dbReference type="CDD" id="cd00060">
    <property type="entry name" value="FHA"/>
    <property type="match status" value="1"/>
</dbReference>
<organism evidence="3">
    <name type="scientific">Cyanothece sp. (strain PCC 7425 / ATCC 29141)</name>
    <dbReference type="NCBI Taxonomy" id="395961"/>
    <lineage>
        <taxon>Bacteria</taxon>
        <taxon>Bacillati</taxon>
        <taxon>Cyanobacteriota</taxon>
        <taxon>Cyanophyceae</taxon>
        <taxon>Gomontiellales</taxon>
        <taxon>Cyanothecaceae</taxon>
        <taxon>Cyanothece</taxon>
    </lineage>
</organism>
<dbReference type="HOGENOM" id="CLU_070065_0_0_3"/>
<dbReference type="PROSITE" id="PS50006">
    <property type="entry name" value="FHA_DOMAIN"/>
    <property type="match status" value="1"/>
</dbReference>
<dbReference type="InterPro" id="IPR008984">
    <property type="entry name" value="SMAD_FHA_dom_sf"/>
</dbReference>
<evidence type="ECO:0000313" key="3">
    <source>
        <dbReference type="EMBL" id="ACL45055.1"/>
    </source>
</evidence>
<evidence type="ECO:0000256" key="1">
    <source>
        <dbReference type="SAM" id="MobiDB-lite"/>
    </source>
</evidence>
<feature type="domain" description="FHA" evidence="2">
    <location>
        <begin position="178"/>
        <end position="234"/>
    </location>
</feature>
<dbReference type="KEGG" id="cyn:Cyan7425_2708"/>
<sequence>MIVCPNCLHPNPEGADQCEACYTPLAVIQDCPNCGSPTQAEANFCGQCGFNLMQKAPVYSPQPVYAAQPVAAQEPLLTPEPVGKFNDRVAAMSTSEPVLAEARIEPRLAVEPPPPLPVASPPPPSAPVAPPPPPSFPRYQGPITSGGNPKTQLQQSTARLLHVQTNTPLELPLSLSVIHVGKPNDRIPPDLDVSGLPHSEVVSRIHADIRVEGDTFYIEDVGSANGTYVNSLPLPPGNRHRMRPGDRIALGKGDLVSFLFQIN</sequence>
<name>B8HJV2_CYAP4</name>